<accession>A0A6M0IJ65</accession>
<dbReference type="Proteomes" id="UP000477386">
    <property type="component" value="Unassembled WGS sequence"/>
</dbReference>
<gene>
    <name evidence="1" type="ORF">GK091_15665</name>
</gene>
<comment type="caution">
    <text evidence="1">The sequence shown here is derived from an EMBL/GenBank/DDBJ whole genome shotgun (WGS) entry which is preliminary data.</text>
</comment>
<keyword evidence="2" id="KW-1185">Reference proteome</keyword>
<dbReference type="AlphaFoldDB" id="A0A6M0IJ65"/>
<dbReference type="RefSeq" id="WP_164040071.1">
    <property type="nucleotide sequence ID" value="NZ_JAAGNZ010000001.1"/>
</dbReference>
<organism evidence="1 2">
    <name type="scientific">Spirosoma agri</name>
    <dbReference type="NCBI Taxonomy" id="1987381"/>
    <lineage>
        <taxon>Bacteria</taxon>
        <taxon>Pseudomonadati</taxon>
        <taxon>Bacteroidota</taxon>
        <taxon>Cytophagia</taxon>
        <taxon>Cytophagales</taxon>
        <taxon>Cytophagaceae</taxon>
        <taxon>Spirosoma</taxon>
    </lineage>
</organism>
<protein>
    <submittedName>
        <fullName evidence="1">Uncharacterized protein</fullName>
    </submittedName>
</protein>
<name>A0A6M0IJ65_9BACT</name>
<dbReference type="EMBL" id="JAAGNZ010000001">
    <property type="protein sequence ID" value="NEU68330.1"/>
    <property type="molecule type" value="Genomic_DNA"/>
</dbReference>
<proteinExistence type="predicted"/>
<evidence type="ECO:0000313" key="1">
    <source>
        <dbReference type="EMBL" id="NEU68330.1"/>
    </source>
</evidence>
<evidence type="ECO:0000313" key="2">
    <source>
        <dbReference type="Proteomes" id="UP000477386"/>
    </source>
</evidence>
<reference evidence="1 2" key="1">
    <citation type="submission" date="2020-02" db="EMBL/GenBank/DDBJ databases">
        <title>Draft genome sequence of two Spirosoma agri KCTC 52727 and Spirosoma terrae KCTC 52035.</title>
        <authorList>
            <person name="Rojas J."/>
            <person name="Ambika Manirajan B."/>
            <person name="Ratering S."/>
            <person name="Suarez C."/>
            <person name="Schnell S."/>
        </authorList>
    </citation>
    <scope>NUCLEOTIDE SEQUENCE [LARGE SCALE GENOMIC DNA]</scope>
    <source>
        <strain evidence="1 2">KCTC 52727</strain>
    </source>
</reference>
<sequence>MMNPPPMPKEVPLLHDLVNDYLRYKNQGYPETALRVLYLIKQTVDDVIDYPGRFAVASTADLDIVDKRTGIIQPPAGSKPIMEVLGGGEVAIKWQAEPAAEQEGAVKEPTRGKTGFAGIDEAIETIDRVTDVASGKRKIGETVEANSEREAVTERDYVTEAPVQYEKSRSFNGLRKRSQT</sequence>